<keyword evidence="8" id="KW-1185">Reference proteome</keyword>
<accession>A0ABP6SSE3</accession>
<dbReference type="PRINTS" id="PR00413">
    <property type="entry name" value="HADHALOGNASE"/>
</dbReference>
<dbReference type="SUPFAM" id="SSF56784">
    <property type="entry name" value="HAD-like"/>
    <property type="match status" value="1"/>
</dbReference>
<evidence type="ECO:0008006" key="9">
    <source>
        <dbReference type="Google" id="ProtNLM"/>
    </source>
</evidence>
<evidence type="ECO:0000256" key="2">
    <source>
        <dbReference type="ARBA" id="ARBA00006171"/>
    </source>
</evidence>
<keyword evidence="3" id="KW-0479">Metal-binding</keyword>
<sequence length="295" mass="30903">MAREADEITEGQISAPMSGLAAAPPALTPEPGHDRRETWILIHSHAVGPVSDCDRPTSKSLWGVSHLPGSEESPQDDVALRAVLFDMDGTLVASDGVWDQAMTELAAAHGGELPPEFFVRSVGLATSEALVIAHKVLGLSDDHLDGNLRWVQDRARMLLDEAPPPWFDGARELVRTVQAAGLHTGLVTSSGRAHVEAALVEADRSRFDVIVSADDVAALKPSPEPYRRAADTLGVTPAECAVVEDSAIGVASALAAGCRVVVVAPVTTACLTVGGIAAVDLDLLRSLQNGRPSTV</sequence>
<dbReference type="InterPro" id="IPR023198">
    <property type="entry name" value="PGP-like_dom2"/>
</dbReference>
<evidence type="ECO:0000256" key="4">
    <source>
        <dbReference type="ARBA" id="ARBA00022842"/>
    </source>
</evidence>
<evidence type="ECO:0000256" key="5">
    <source>
        <dbReference type="ARBA" id="ARBA00023277"/>
    </source>
</evidence>
<dbReference type="InterPro" id="IPR006439">
    <property type="entry name" value="HAD-SF_hydro_IA"/>
</dbReference>
<evidence type="ECO:0000256" key="1">
    <source>
        <dbReference type="ARBA" id="ARBA00001946"/>
    </source>
</evidence>
<dbReference type="SFLD" id="SFLDG01129">
    <property type="entry name" value="C1.5:_HAD__Beta-PGM__Phosphata"/>
    <property type="match status" value="1"/>
</dbReference>
<dbReference type="NCBIfam" id="TIGR01509">
    <property type="entry name" value="HAD-SF-IA-v3"/>
    <property type="match status" value="1"/>
</dbReference>
<dbReference type="Gene3D" id="3.40.50.1000">
    <property type="entry name" value="HAD superfamily/HAD-like"/>
    <property type="match status" value="1"/>
</dbReference>
<protein>
    <recommendedName>
        <fullName evidence="9">HAD family phosphatase</fullName>
    </recommendedName>
</protein>
<organism evidence="7 8">
    <name type="scientific">Cryptosporangium minutisporangium</name>
    <dbReference type="NCBI Taxonomy" id="113569"/>
    <lineage>
        <taxon>Bacteria</taxon>
        <taxon>Bacillati</taxon>
        <taxon>Actinomycetota</taxon>
        <taxon>Actinomycetes</taxon>
        <taxon>Cryptosporangiales</taxon>
        <taxon>Cryptosporangiaceae</taxon>
        <taxon>Cryptosporangium</taxon>
    </lineage>
</organism>
<name>A0ABP6SSE3_9ACTN</name>
<dbReference type="PANTHER" id="PTHR46193">
    <property type="entry name" value="6-PHOSPHOGLUCONATE PHOSPHATASE"/>
    <property type="match status" value="1"/>
</dbReference>
<dbReference type="EMBL" id="BAAAYN010000007">
    <property type="protein sequence ID" value="GAA3384401.1"/>
    <property type="molecule type" value="Genomic_DNA"/>
</dbReference>
<dbReference type="InterPro" id="IPR051600">
    <property type="entry name" value="Beta-PGM-like"/>
</dbReference>
<evidence type="ECO:0000313" key="7">
    <source>
        <dbReference type="EMBL" id="GAA3384401.1"/>
    </source>
</evidence>
<gene>
    <name evidence="7" type="ORF">GCM10020369_13990</name>
</gene>
<keyword evidence="4" id="KW-0460">Magnesium</keyword>
<dbReference type="CDD" id="cd07505">
    <property type="entry name" value="HAD_BPGM-like"/>
    <property type="match status" value="1"/>
</dbReference>
<reference evidence="8" key="1">
    <citation type="journal article" date="2019" name="Int. J. Syst. Evol. Microbiol.">
        <title>The Global Catalogue of Microorganisms (GCM) 10K type strain sequencing project: providing services to taxonomists for standard genome sequencing and annotation.</title>
        <authorList>
            <consortium name="The Broad Institute Genomics Platform"/>
            <consortium name="The Broad Institute Genome Sequencing Center for Infectious Disease"/>
            <person name="Wu L."/>
            <person name="Ma J."/>
        </authorList>
    </citation>
    <scope>NUCLEOTIDE SEQUENCE [LARGE SCALE GENOMIC DNA]</scope>
    <source>
        <strain evidence="8">JCM 9458</strain>
    </source>
</reference>
<dbReference type="InterPro" id="IPR036412">
    <property type="entry name" value="HAD-like_sf"/>
</dbReference>
<dbReference type="Gene3D" id="1.10.150.240">
    <property type="entry name" value="Putative phosphatase, domain 2"/>
    <property type="match status" value="1"/>
</dbReference>
<comment type="cofactor">
    <cofactor evidence="1">
        <name>Mg(2+)</name>
        <dbReference type="ChEBI" id="CHEBI:18420"/>
    </cofactor>
</comment>
<dbReference type="Proteomes" id="UP001501676">
    <property type="component" value="Unassembled WGS sequence"/>
</dbReference>
<evidence type="ECO:0000313" key="8">
    <source>
        <dbReference type="Proteomes" id="UP001501676"/>
    </source>
</evidence>
<dbReference type="PANTHER" id="PTHR46193:SF18">
    <property type="entry name" value="HEXITOL PHOSPHATASE B"/>
    <property type="match status" value="1"/>
</dbReference>
<feature type="region of interest" description="Disordered" evidence="6">
    <location>
        <begin position="1"/>
        <end position="31"/>
    </location>
</feature>
<evidence type="ECO:0000256" key="6">
    <source>
        <dbReference type="SAM" id="MobiDB-lite"/>
    </source>
</evidence>
<keyword evidence="5" id="KW-0119">Carbohydrate metabolism</keyword>
<dbReference type="InterPro" id="IPR023214">
    <property type="entry name" value="HAD_sf"/>
</dbReference>
<dbReference type="Pfam" id="PF00702">
    <property type="entry name" value="Hydrolase"/>
    <property type="match status" value="1"/>
</dbReference>
<comment type="caution">
    <text evidence="7">The sequence shown here is derived from an EMBL/GenBank/DDBJ whole genome shotgun (WGS) entry which is preliminary data.</text>
</comment>
<comment type="similarity">
    <text evidence="2">Belongs to the HAD-like hydrolase superfamily. CbbY/CbbZ/Gph/YieH family.</text>
</comment>
<proteinExistence type="inferred from homology"/>
<dbReference type="SFLD" id="SFLDS00003">
    <property type="entry name" value="Haloacid_Dehalogenase"/>
    <property type="match status" value="1"/>
</dbReference>
<evidence type="ECO:0000256" key="3">
    <source>
        <dbReference type="ARBA" id="ARBA00022723"/>
    </source>
</evidence>